<dbReference type="Gene3D" id="3.40.1190.10">
    <property type="entry name" value="Mur-like, catalytic domain"/>
    <property type="match status" value="1"/>
</dbReference>
<dbReference type="Proteomes" id="UP000070422">
    <property type="component" value="Unassembled WGS sequence"/>
</dbReference>
<keyword evidence="3 4" id="KW-0133">Cell shape</keyword>
<feature type="binding site" evidence="3">
    <location>
        <begin position="155"/>
        <end position="156"/>
    </location>
    <ligand>
        <name>UDP-N-acetyl-alpha-D-muramoyl-L-alanyl-D-glutamate</name>
        <dbReference type="ChEBI" id="CHEBI:83900"/>
    </ligand>
</feature>
<dbReference type="NCBIfam" id="TIGR01085">
    <property type="entry name" value="murE"/>
    <property type="match status" value="1"/>
</dbReference>
<keyword evidence="3" id="KW-0963">Cytoplasm</keyword>
<evidence type="ECO:0000313" key="7">
    <source>
        <dbReference type="EMBL" id="KXB34594.1"/>
    </source>
</evidence>
<comment type="pathway">
    <text evidence="1 3 4">Cell wall biogenesis; peptidoglycan biosynthesis.</text>
</comment>
<evidence type="ECO:0000256" key="1">
    <source>
        <dbReference type="ARBA" id="ARBA00004752"/>
    </source>
</evidence>
<dbReference type="Gene3D" id="3.90.190.20">
    <property type="entry name" value="Mur ligase, C-terminal domain"/>
    <property type="match status" value="1"/>
</dbReference>
<name>A0A133XUH4_9LACT</name>
<comment type="caution">
    <text evidence="7">The sequence shown here is derived from an EMBL/GenBank/DDBJ whole genome shotgun (WGS) entry which is preliminary data.</text>
</comment>
<feature type="domain" description="Mur ligase C-terminal" evidence="5">
    <location>
        <begin position="337"/>
        <end position="469"/>
    </location>
</feature>
<comment type="function">
    <text evidence="3">Catalyzes the addition of an amino acid to the nucleotide precursor UDP-N-acetylmuramoyl-L-alanyl-D-glutamate (UMAG) in the biosynthesis of bacterial cell-wall peptidoglycan.</text>
</comment>
<dbReference type="InterPro" id="IPR005761">
    <property type="entry name" value="UDP-N-AcMur-Glu-dNH2Pim_ligase"/>
</dbReference>
<dbReference type="PATRIC" id="fig|87541.4.peg.1346"/>
<dbReference type="GO" id="GO:0005737">
    <property type="term" value="C:cytoplasm"/>
    <property type="evidence" value="ECO:0007669"/>
    <property type="project" value="UniProtKB-SubCell"/>
</dbReference>
<dbReference type="InterPro" id="IPR035911">
    <property type="entry name" value="MurE/MurF_N"/>
</dbReference>
<dbReference type="PANTHER" id="PTHR23135:SF4">
    <property type="entry name" value="UDP-N-ACETYLMURAMOYL-L-ALANYL-D-GLUTAMATE--2,6-DIAMINOPIMELATE LIGASE MURE HOMOLOG, CHLOROPLASTIC"/>
    <property type="match status" value="1"/>
</dbReference>
<keyword evidence="3" id="KW-0460">Magnesium</keyword>
<accession>A0A133XUH4</accession>
<dbReference type="AlphaFoldDB" id="A0A133XUH4"/>
<dbReference type="STRING" id="87541.AWM71_05850"/>
<evidence type="ECO:0000259" key="5">
    <source>
        <dbReference type="Pfam" id="PF02875"/>
    </source>
</evidence>
<comment type="subcellular location">
    <subcellularLocation>
        <location evidence="3 4">Cytoplasm</location>
    </subcellularLocation>
</comment>
<dbReference type="GO" id="GO:0000287">
    <property type="term" value="F:magnesium ion binding"/>
    <property type="evidence" value="ECO:0007669"/>
    <property type="project" value="UniProtKB-UniRule"/>
</dbReference>
<dbReference type="Gene3D" id="3.40.1390.10">
    <property type="entry name" value="MurE/MurF, N-terminal domain"/>
    <property type="match status" value="1"/>
</dbReference>
<dbReference type="SUPFAM" id="SSF63418">
    <property type="entry name" value="MurE/MurF N-terminal domain"/>
    <property type="match status" value="1"/>
</dbReference>
<evidence type="ECO:0000256" key="4">
    <source>
        <dbReference type="RuleBase" id="RU004135"/>
    </source>
</evidence>
<dbReference type="PANTHER" id="PTHR23135">
    <property type="entry name" value="MUR LIGASE FAMILY MEMBER"/>
    <property type="match status" value="1"/>
</dbReference>
<reference evidence="7 8" key="1">
    <citation type="submission" date="2016-01" db="EMBL/GenBank/DDBJ databases">
        <authorList>
            <person name="Oliw E.H."/>
        </authorList>
    </citation>
    <scope>NUCLEOTIDE SEQUENCE [LARGE SCALE GENOMIC DNA]</scope>
    <source>
        <strain evidence="7 8">KA00635</strain>
    </source>
</reference>
<feature type="modified residue" description="N6-carboxylysine" evidence="3">
    <location>
        <position position="224"/>
    </location>
</feature>
<keyword evidence="3" id="KW-0067">ATP-binding</keyword>
<evidence type="ECO:0000259" key="6">
    <source>
        <dbReference type="Pfam" id="PF08245"/>
    </source>
</evidence>
<dbReference type="RefSeq" id="WP_060937096.1">
    <property type="nucleotide sequence ID" value="NZ_KQ959321.1"/>
</dbReference>
<feature type="binding site" evidence="3">
    <location>
        <position position="36"/>
    </location>
    <ligand>
        <name>UDP-N-acetyl-alpha-D-muramoyl-L-alanyl-D-glutamate</name>
        <dbReference type="ChEBI" id="CHEBI:83900"/>
    </ligand>
</feature>
<feature type="binding site" evidence="3">
    <location>
        <begin position="112"/>
        <end position="118"/>
    </location>
    <ligand>
        <name>ATP</name>
        <dbReference type="ChEBI" id="CHEBI:30616"/>
    </ligand>
</feature>
<dbReference type="InterPro" id="IPR036565">
    <property type="entry name" value="Mur-like_cat_sf"/>
</dbReference>
<dbReference type="HAMAP" id="MF_00208">
    <property type="entry name" value="MurE"/>
    <property type="match status" value="1"/>
</dbReference>
<keyword evidence="3 4" id="KW-0573">Peptidoglycan synthesis</keyword>
<feature type="binding site" evidence="3">
    <location>
        <position position="182"/>
    </location>
    <ligand>
        <name>UDP-N-acetyl-alpha-D-muramoyl-L-alanyl-D-glutamate</name>
        <dbReference type="ChEBI" id="CHEBI:83900"/>
    </ligand>
</feature>
<organism evidence="7 8">
    <name type="scientific">Aerococcus christensenii</name>
    <dbReference type="NCBI Taxonomy" id="87541"/>
    <lineage>
        <taxon>Bacteria</taxon>
        <taxon>Bacillati</taxon>
        <taxon>Bacillota</taxon>
        <taxon>Bacilli</taxon>
        <taxon>Lactobacillales</taxon>
        <taxon>Aerococcaceae</taxon>
        <taxon>Aerococcus</taxon>
    </lineage>
</organism>
<dbReference type="Pfam" id="PF08245">
    <property type="entry name" value="Mur_ligase_M"/>
    <property type="match status" value="1"/>
</dbReference>
<dbReference type="InterPro" id="IPR004101">
    <property type="entry name" value="Mur_ligase_C"/>
</dbReference>
<dbReference type="OrthoDB" id="9800958at2"/>
<comment type="caution">
    <text evidence="3">Lacks conserved residue(s) required for the propagation of feature annotation.</text>
</comment>
<comment type="PTM">
    <text evidence="3">Carboxylation is probably crucial for Mg(2+) binding and, consequently, for the gamma-phosphate positioning of ATP.</text>
</comment>
<dbReference type="GO" id="GO:0071555">
    <property type="term" value="P:cell wall organization"/>
    <property type="evidence" value="ECO:0007669"/>
    <property type="project" value="UniProtKB-KW"/>
</dbReference>
<keyword evidence="3 4" id="KW-0961">Cell wall biogenesis/degradation</keyword>
<keyword evidence="3 4" id="KW-0132">Cell division</keyword>
<gene>
    <name evidence="3" type="primary">murE</name>
    <name evidence="7" type="ORF">HMPREF3187_01362</name>
</gene>
<dbReference type="EMBL" id="LSCQ01000074">
    <property type="protein sequence ID" value="KXB34594.1"/>
    <property type="molecule type" value="Genomic_DNA"/>
</dbReference>
<dbReference type="EC" id="6.3.2.-" evidence="3"/>
<keyword evidence="3" id="KW-0547">Nucleotide-binding</keyword>
<proteinExistence type="inferred from homology"/>
<sequence>MSETIEHIAAVLSQRGLLKDQTLPGHQEVTGLTFNSRDVQEGQIFFCKGKAFKEAYLREALERGACAYISEQTYSVEAPALIVKDIRLAMSVVADFFYKKPYQAFHLTGITGTKGKTTTTGYLQSIFQEVEGNRSAYLSSSHFDDGLEAGASHMTTPEALELFRRFDHARESGCQYFTMEVSSQALKYGRVAEVEFEVGAFLNISPDHISPVEHPNFEDYFQSKLKLFQHSKVAVLNKDSDHFDRILQAAQSSETVEKILTVSMKDESADYYACEVESKPEGEHFTLKTADFTGRVVMAMPGIFNIENALVAIAIARYYGVSYADILKGLARCKAQGRMEIYHSKRYPIQVVVDFAHNKLSFEKLFQAAREMYPKAKVTIVFGAPGNKAESRRKDLGQVAGKWADHIIVTMDDPGTEDPQKISEEILVAIHEQKATAQVVIDRPKAIALAFDQAVESQEETVILLAGKGDEDTMKLDGKDCPYATDTYYALKKLEELDR</sequence>
<evidence type="ECO:0000256" key="2">
    <source>
        <dbReference type="ARBA" id="ARBA00005898"/>
    </source>
</evidence>
<dbReference type="SUPFAM" id="SSF53623">
    <property type="entry name" value="MurD-like peptide ligases, catalytic domain"/>
    <property type="match status" value="1"/>
</dbReference>
<comment type="similarity">
    <text evidence="2 3">Belongs to the MurCDEF family. MurE subfamily.</text>
</comment>
<dbReference type="GO" id="GO:0051301">
    <property type="term" value="P:cell division"/>
    <property type="evidence" value="ECO:0007669"/>
    <property type="project" value="UniProtKB-KW"/>
</dbReference>
<dbReference type="GO" id="GO:0008360">
    <property type="term" value="P:regulation of cell shape"/>
    <property type="evidence" value="ECO:0007669"/>
    <property type="project" value="UniProtKB-KW"/>
</dbReference>
<feature type="domain" description="Mur ligase central" evidence="6">
    <location>
        <begin position="110"/>
        <end position="316"/>
    </location>
</feature>
<dbReference type="InterPro" id="IPR036615">
    <property type="entry name" value="Mur_ligase_C_dom_sf"/>
</dbReference>
<keyword evidence="3 7" id="KW-0436">Ligase</keyword>
<keyword evidence="3 4" id="KW-0131">Cell cycle</keyword>
<dbReference type="SUPFAM" id="SSF53244">
    <property type="entry name" value="MurD-like peptide ligases, peptide-binding domain"/>
    <property type="match status" value="1"/>
</dbReference>
<feature type="binding site" evidence="3">
    <location>
        <position position="190"/>
    </location>
    <ligand>
        <name>UDP-N-acetyl-alpha-D-muramoyl-L-alanyl-D-glutamate</name>
        <dbReference type="ChEBI" id="CHEBI:83900"/>
    </ligand>
</feature>
<dbReference type="GO" id="GO:0009252">
    <property type="term" value="P:peptidoglycan biosynthetic process"/>
    <property type="evidence" value="ECO:0007669"/>
    <property type="project" value="UniProtKB-UniRule"/>
</dbReference>
<comment type="cofactor">
    <cofactor evidence="3">
        <name>Mg(2+)</name>
        <dbReference type="ChEBI" id="CHEBI:18420"/>
    </cofactor>
</comment>
<dbReference type="UniPathway" id="UPA00219"/>
<dbReference type="InterPro" id="IPR013221">
    <property type="entry name" value="Mur_ligase_cen"/>
</dbReference>
<protein>
    <recommendedName>
        <fullName evidence="3">UDP-N-acetylmuramyl-tripeptide synthetase</fullName>
        <ecNumber evidence="3">6.3.2.-</ecNumber>
    </recommendedName>
    <alternativeName>
        <fullName evidence="3">UDP-MurNAc-tripeptide synthetase</fullName>
    </alternativeName>
</protein>
<evidence type="ECO:0000256" key="3">
    <source>
        <dbReference type="HAMAP-Rule" id="MF_00208"/>
    </source>
</evidence>
<dbReference type="GO" id="GO:0005524">
    <property type="term" value="F:ATP binding"/>
    <property type="evidence" value="ECO:0007669"/>
    <property type="project" value="UniProtKB-UniRule"/>
</dbReference>
<dbReference type="Pfam" id="PF02875">
    <property type="entry name" value="Mur_ligase_C"/>
    <property type="match status" value="1"/>
</dbReference>
<evidence type="ECO:0000313" key="8">
    <source>
        <dbReference type="Proteomes" id="UP000070422"/>
    </source>
</evidence>
<dbReference type="GO" id="GO:0016881">
    <property type="term" value="F:acid-amino acid ligase activity"/>
    <property type="evidence" value="ECO:0007669"/>
    <property type="project" value="UniProtKB-UniRule"/>
</dbReference>